<dbReference type="InterPro" id="IPR036097">
    <property type="entry name" value="HisK_dim/P_sf"/>
</dbReference>
<comment type="catalytic activity">
    <reaction evidence="1">
        <text>ATP + protein L-histidine = ADP + protein N-phospho-L-histidine.</text>
        <dbReference type="EC" id="2.7.13.3"/>
    </reaction>
</comment>
<evidence type="ECO:0000256" key="3">
    <source>
        <dbReference type="ARBA" id="ARBA00021495"/>
    </source>
</evidence>
<dbReference type="PROSITE" id="PS50851">
    <property type="entry name" value="CHEW"/>
    <property type="match status" value="1"/>
</dbReference>
<keyword evidence="4" id="KW-0145">Chemotaxis</keyword>
<evidence type="ECO:0000256" key="6">
    <source>
        <dbReference type="ARBA" id="ARBA00022679"/>
    </source>
</evidence>
<dbReference type="RefSeq" id="WP_055683457.1">
    <property type="nucleotide sequence ID" value="NZ_FOOS01000003.1"/>
</dbReference>
<dbReference type="InterPro" id="IPR051315">
    <property type="entry name" value="Bact_Chemotaxis_CheA"/>
</dbReference>
<dbReference type="SMART" id="SM00073">
    <property type="entry name" value="HPT"/>
    <property type="match status" value="1"/>
</dbReference>
<dbReference type="InterPro" id="IPR003594">
    <property type="entry name" value="HATPase_dom"/>
</dbReference>
<evidence type="ECO:0000259" key="14">
    <source>
        <dbReference type="PROSITE" id="PS50851"/>
    </source>
</evidence>
<evidence type="ECO:0000256" key="12">
    <source>
        <dbReference type="PROSITE-ProRule" id="PRU00110"/>
    </source>
</evidence>
<dbReference type="SUPFAM" id="SSF50341">
    <property type="entry name" value="CheW-like"/>
    <property type="match status" value="1"/>
</dbReference>
<dbReference type="InterPro" id="IPR002545">
    <property type="entry name" value="CheW-lke_dom"/>
</dbReference>
<reference evidence="16 17" key="1">
    <citation type="submission" date="2015-07" db="EMBL/GenBank/DDBJ databases">
        <authorList>
            <person name="Noorani M."/>
        </authorList>
    </citation>
    <scope>NUCLEOTIDE SEQUENCE [LARGE SCALE GENOMIC DNA]</scope>
    <source>
        <strain evidence="16 17">CECT 5088</strain>
    </source>
</reference>
<dbReference type="InterPro" id="IPR005467">
    <property type="entry name" value="His_kinase_dom"/>
</dbReference>
<dbReference type="Proteomes" id="UP000048908">
    <property type="component" value="Unassembled WGS sequence"/>
</dbReference>
<dbReference type="InterPro" id="IPR004105">
    <property type="entry name" value="CheA-like_dim"/>
</dbReference>
<dbReference type="Pfam" id="PF01584">
    <property type="entry name" value="CheW"/>
    <property type="match status" value="1"/>
</dbReference>
<evidence type="ECO:0000256" key="1">
    <source>
        <dbReference type="ARBA" id="ARBA00000085"/>
    </source>
</evidence>
<evidence type="ECO:0000256" key="2">
    <source>
        <dbReference type="ARBA" id="ARBA00012438"/>
    </source>
</evidence>
<comment type="function">
    <text evidence="11">Involved in the transmission of sensory signals from the chemoreceptors to the flagellar motors. CheA is autophosphorylated; it can transfer its phosphate group to either CheB or CheY.</text>
</comment>
<evidence type="ECO:0000256" key="5">
    <source>
        <dbReference type="ARBA" id="ARBA00022553"/>
    </source>
</evidence>
<dbReference type="InterPro" id="IPR037006">
    <property type="entry name" value="CheA-like_homodim_sf"/>
</dbReference>
<keyword evidence="8" id="KW-0418">Kinase</keyword>
<dbReference type="AlphaFoldDB" id="A0A0M6XUW3"/>
<evidence type="ECO:0000256" key="9">
    <source>
        <dbReference type="ARBA" id="ARBA00022840"/>
    </source>
</evidence>
<feature type="domain" description="Histidine kinase" evidence="13">
    <location>
        <begin position="331"/>
        <end position="534"/>
    </location>
</feature>
<protein>
    <recommendedName>
        <fullName evidence="3">Chemotaxis protein CheA</fullName>
        <ecNumber evidence="2">2.7.13.3</ecNumber>
    </recommendedName>
</protein>
<dbReference type="GO" id="GO:0000155">
    <property type="term" value="F:phosphorelay sensor kinase activity"/>
    <property type="evidence" value="ECO:0007669"/>
    <property type="project" value="InterPro"/>
</dbReference>
<evidence type="ECO:0000259" key="13">
    <source>
        <dbReference type="PROSITE" id="PS50109"/>
    </source>
</evidence>
<dbReference type="PRINTS" id="PR00344">
    <property type="entry name" value="BCTRLSENSOR"/>
</dbReference>
<keyword evidence="5 12" id="KW-0597">Phosphoprotein</keyword>
<feature type="domain" description="HPt" evidence="15">
    <location>
        <begin position="1"/>
        <end position="104"/>
    </location>
</feature>
<dbReference type="PROSITE" id="PS50894">
    <property type="entry name" value="HPT"/>
    <property type="match status" value="1"/>
</dbReference>
<dbReference type="InterPro" id="IPR036641">
    <property type="entry name" value="HPT_dom_sf"/>
</dbReference>
<dbReference type="SUPFAM" id="SSF47384">
    <property type="entry name" value="Homodimeric domain of signal transducing histidine kinase"/>
    <property type="match status" value="1"/>
</dbReference>
<keyword evidence="7" id="KW-0547">Nucleotide-binding</keyword>
<dbReference type="SUPFAM" id="SSF55874">
    <property type="entry name" value="ATPase domain of HSP90 chaperone/DNA topoisomerase II/histidine kinase"/>
    <property type="match status" value="1"/>
</dbReference>
<dbReference type="InterPro" id="IPR036890">
    <property type="entry name" value="HATPase_C_sf"/>
</dbReference>
<dbReference type="EC" id="2.7.13.3" evidence="2"/>
<dbReference type="EMBL" id="CXPG01000021">
    <property type="protein sequence ID" value="CTQ34063.1"/>
    <property type="molecule type" value="Genomic_DNA"/>
</dbReference>
<dbReference type="PROSITE" id="PS50109">
    <property type="entry name" value="HIS_KIN"/>
    <property type="match status" value="1"/>
</dbReference>
<dbReference type="GO" id="GO:0006935">
    <property type="term" value="P:chemotaxis"/>
    <property type="evidence" value="ECO:0007669"/>
    <property type="project" value="UniProtKB-KW"/>
</dbReference>
<feature type="domain" description="CheW-like" evidence="14">
    <location>
        <begin position="536"/>
        <end position="676"/>
    </location>
</feature>
<evidence type="ECO:0000256" key="4">
    <source>
        <dbReference type="ARBA" id="ARBA00022500"/>
    </source>
</evidence>
<evidence type="ECO:0000313" key="17">
    <source>
        <dbReference type="Proteomes" id="UP000048908"/>
    </source>
</evidence>
<accession>A0A0M6XUW3</accession>
<dbReference type="Pfam" id="PF02518">
    <property type="entry name" value="HATPase_c"/>
    <property type="match status" value="1"/>
</dbReference>
<dbReference type="FunFam" id="3.30.565.10:FF:000016">
    <property type="entry name" value="Chemotaxis protein CheA, putative"/>
    <property type="match status" value="1"/>
</dbReference>
<dbReference type="InterPro" id="IPR004358">
    <property type="entry name" value="Sig_transdc_His_kin-like_C"/>
</dbReference>
<keyword evidence="10" id="KW-0902">Two-component regulatory system</keyword>
<dbReference type="Pfam" id="PF02895">
    <property type="entry name" value="H-kinase_dim"/>
    <property type="match status" value="1"/>
</dbReference>
<dbReference type="SMART" id="SM00387">
    <property type="entry name" value="HATPase_c"/>
    <property type="match status" value="1"/>
</dbReference>
<organism evidence="16 17">
    <name type="scientific">Jannaschia rubra</name>
    <dbReference type="NCBI Taxonomy" id="282197"/>
    <lineage>
        <taxon>Bacteria</taxon>
        <taxon>Pseudomonadati</taxon>
        <taxon>Pseudomonadota</taxon>
        <taxon>Alphaproteobacteria</taxon>
        <taxon>Rhodobacterales</taxon>
        <taxon>Roseobacteraceae</taxon>
        <taxon>Jannaschia</taxon>
    </lineage>
</organism>
<evidence type="ECO:0000259" key="15">
    <source>
        <dbReference type="PROSITE" id="PS50894"/>
    </source>
</evidence>
<dbReference type="Gene3D" id="1.20.120.160">
    <property type="entry name" value="HPT domain"/>
    <property type="match status" value="1"/>
</dbReference>
<evidence type="ECO:0000313" key="16">
    <source>
        <dbReference type="EMBL" id="CTQ34063.1"/>
    </source>
</evidence>
<dbReference type="InterPro" id="IPR008207">
    <property type="entry name" value="Sig_transdc_His_kin_Hpt_dom"/>
</dbReference>
<dbReference type="InterPro" id="IPR036061">
    <property type="entry name" value="CheW-like_dom_sf"/>
</dbReference>
<dbReference type="Gene3D" id="2.30.30.40">
    <property type="entry name" value="SH3 Domains"/>
    <property type="match status" value="1"/>
</dbReference>
<dbReference type="SMART" id="SM01231">
    <property type="entry name" value="H-kinase_dim"/>
    <property type="match status" value="1"/>
</dbReference>
<feature type="modified residue" description="Phosphohistidine" evidence="12">
    <location>
        <position position="47"/>
    </location>
</feature>
<evidence type="ECO:0000256" key="11">
    <source>
        <dbReference type="ARBA" id="ARBA00035100"/>
    </source>
</evidence>
<dbReference type="Gene3D" id="1.10.287.560">
    <property type="entry name" value="Histidine kinase CheA-like, homodimeric domain"/>
    <property type="match status" value="1"/>
</dbReference>
<proteinExistence type="predicted"/>
<keyword evidence="17" id="KW-1185">Reference proteome</keyword>
<keyword evidence="6 16" id="KW-0808">Transferase</keyword>
<dbReference type="STRING" id="282197.SAMN04488517_103283"/>
<dbReference type="Gene3D" id="3.30.565.10">
    <property type="entry name" value="Histidine kinase-like ATPase, C-terminal domain"/>
    <property type="match status" value="1"/>
</dbReference>
<dbReference type="PANTHER" id="PTHR43395">
    <property type="entry name" value="SENSOR HISTIDINE KINASE CHEA"/>
    <property type="match status" value="1"/>
</dbReference>
<evidence type="ECO:0000256" key="8">
    <source>
        <dbReference type="ARBA" id="ARBA00022777"/>
    </source>
</evidence>
<evidence type="ECO:0000256" key="10">
    <source>
        <dbReference type="ARBA" id="ARBA00023012"/>
    </source>
</evidence>
<dbReference type="CDD" id="cd00088">
    <property type="entry name" value="HPT"/>
    <property type="match status" value="1"/>
</dbReference>
<dbReference type="GO" id="GO:0005524">
    <property type="term" value="F:ATP binding"/>
    <property type="evidence" value="ECO:0007669"/>
    <property type="project" value="UniProtKB-KW"/>
</dbReference>
<dbReference type="PANTHER" id="PTHR43395:SF10">
    <property type="entry name" value="CHEMOTAXIS PROTEIN CHEA"/>
    <property type="match status" value="1"/>
</dbReference>
<dbReference type="Pfam" id="PF01627">
    <property type="entry name" value="Hpt"/>
    <property type="match status" value="1"/>
</dbReference>
<name>A0A0M6XUW3_9RHOB</name>
<evidence type="ECO:0000256" key="7">
    <source>
        <dbReference type="ARBA" id="ARBA00022741"/>
    </source>
</evidence>
<gene>
    <name evidence="16" type="primary">cheA</name>
    <name evidence="16" type="ORF">JAN5088_02855</name>
</gene>
<dbReference type="GO" id="GO:0005737">
    <property type="term" value="C:cytoplasm"/>
    <property type="evidence" value="ECO:0007669"/>
    <property type="project" value="InterPro"/>
</dbReference>
<keyword evidence="9" id="KW-0067">ATP-binding</keyword>
<dbReference type="SUPFAM" id="SSF47226">
    <property type="entry name" value="Histidine-containing phosphotransfer domain, HPT domain"/>
    <property type="match status" value="1"/>
</dbReference>
<dbReference type="SMART" id="SM00260">
    <property type="entry name" value="CheW"/>
    <property type="match status" value="1"/>
</dbReference>
<sequence>MDPMDAIRATYFEECAELLEVLEDGLLSLQAGTPDADTIDAVFRAVHSIKGGAAAFNLGLLVGFAHEFETVLDALRNGELKGGSDAFAVLLRASDTLGDLVSAVRDDLPVDAPDTRDLARLLSGGTPSSAGGGFVPVMIDLGQDMNGPVRPDVRRVWTILFEPLPELLGSGNEPLYLFRALEVLGRIEVTAIETDLPTLDRLDPDVPRLRWSVRLTPSAPDLTETEIEAVFEFAVDLCILEVSAMQDGDRPATPIAPFAPDIAERGDVAPPETAAPATVAAPSGPATIRVDLTRVDRLVDLVGELVISQSVLAQGLAQAGLDHRSEAIATLEDLQQLTRDIQDSIMSIRAQPVKPLFQRMTRIVREVSTATGKDIHLVTEGEATEIDKTVVERLTDPLTHMVRNAIDHGIEDPAERVRVGKSAIGVVRLTARQKSDRVVIEVSDDGRGIDRARVLEKAITRGMVEAGSILDPAEIDRLLFKPGLSTVTEISSLSGRGVGMDVVQRAIRDLSGTISVRSETGKGCTISISLPLTLAILDGMIVRASGHHMVLPLSSIVETQSADTARTEMLSAGQEVVLMQDRFVPMLDLGQCMGFPVGSAVGGQDDDEAALLFVQPENGGIYALRVDAIEAQRQVVIKGLSDNFGHIPCVSAATILGNGQVALIVDPAGTARHAGLRPETHEHLATEARAS</sequence>